<gene>
    <name evidence="2" type="ORF">ABB37_03747</name>
</gene>
<comment type="caution">
    <text evidence="2">The sequence shown here is derived from an EMBL/GenBank/DDBJ whole genome shotgun (WGS) entry which is preliminary data.</text>
</comment>
<proteinExistence type="predicted"/>
<dbReference type="AlphaFoldDB" id="A0A0M9G3A1"/>
<dbReference type="OrthoDB" id="259766at2759"/>
<name>A0A0M9G3A1_LEPPY</name>
<dbReference type="Proteomes" id="UP000037923">
    <property type="component" value="Unassembled WGS sequence"/>
</dbReference>
<dbReference type="VEuPathDB" id="TriTrypDB:LpyrH10_06_1170"/>
<evidence type="ECO:0000313" key="2">
    <source>
        <dbReference type="EMBL" id="KPA81363.1"/>
    </source>
</evidence>
<dbReference type="RefSeq" id="XP_015659802.1">
    <property type="nucleotide sequence ID" value="XM_015801182.1"/>
</dbReference>
<protein>
    <submittedName>
        <fullName evidence="2">Uncharacterized protein</fullName>
    </submittedName>
</protein>
<dbReference type="EMBL" id="LGTL01000006">
    <property type="protein sequence ID" value="KPA81363.1"/>
    <property type="molecule type" value="Genomic_DNA"/>
</dbReference>
<keyword evidence="3" id="KW-1185">Reference proteome</keyword>
<evidence type="ECO:0000313" key="3">
    <source>
        <dbReference type="Proteomes" id="UP000037923"/>
    </source>
</evidence>
<dbReference type="OMA" id="CICATQH"/>
<organism evidence="2 3">
    <name type="scientific">Leptomonas pyrrhocoris</name>
    <name type="common">Firebug parasite</name>
    <dbReference type="NCBI Taxonomy" id="157538"/>
    <lineage>
        <taxon>Eukaryota</taxon>
        <taxon>Discoba</taxon>
        <taxon>Euglenozoa</taxon>
        <taxon>Kinetoplastea</taxon>
        <taxon>Metakinetoplastina</taxon>
        <taxon>Trypanosomatida</taxon>
        <taxon>Trypanosomatidae</taxon>
        <taxon>Leishmaniinae</taxon>
        <taxon>Leptomonas</taxon>
    </lineage>
</organism>
<reference evidence="2 3" key="1">
    <citation type="submission" date="2015-07" db="EMBL/GenBank/DDBJ databases">
        <title>High-quality genome of monoxenous trypanosomatid Leptomonas pyrrhocoris.</title>
        <authorList>
            <person name="Flegontov P."/>
            <person name="Butenko A."/>
            <person name="Firsov S."/>
            <person name="Vlcek C."/>
            <person name="Logacheva M.D."/>
            <person name="Field M."/>
            <person name="Filatov D."/>
            <person name="Flegontova O."/>
            <person name="Gerasimov E."/>
            <person name="Jackson A.P."/>
            <person name="Kelly S."/>
            <person name="Opperdoes F."/>
            <person name="O'Reilly A."/>
            <person name="Votypka J."/>
            <person name="Yurchenko V."/>
            <person name="Lukes J."/>
        </authorList>
    </citation>
    <scope>NUCLEOTIDE SEQUENCE [LARGE SCALE GENOMIC DNA]</scope>
    <source>
        <strain evidence="2">H10</strain>
    </source>
</reference>
<sequence>METAGFTCASHDLEALQRRAAATYTSLDTRQRYYTVAELSQYQAQERKRKVVQNLGLEALGATPESDDLQNFSREPSTSTPSRNHACLSSVCGGCICATQHTGSSCFPSLSYRASLAEVCHTEGLALRGTLPPSPRINDGSEDAVLDAPGLLWSLVPQHLLMPLIQTPHDAERMLARLQEEERLLRQHAW</sequence>
<feature type="region of interest" description="Disordered" evidence="1">
    <location>
        <begin position="63"/>
        <end position="83"/>
    </location>
</feature>
<evidence type="ECO:0000256" key="1">
    <source>
        <dbReference type="SAM" id="MobiDB-lite"/>
    </source>
</evidence>
<accession>A0A0M9G3A1</accession>
<feature type="compositionally biased region" description="Polar residues" evidence="1">
    <location>
        <begin position="69"/>
        <end position="83"/>
    </location>
</feature>
<dbReference type="GeneID" id="26904038"/>